<reference evidence="4 6" key="2">
    <citation type="submission" date="2018-03" db="EMBL/GenBank/DDBJ databases">
        <authorList>
            <person name="Fogelqvist J."/>
        </authorList>
    </citation>
    <scope>NUCLEOTIDE SEQUENCE [LARGE SCALE GENOMIC DNA]</scope>
</reference>
<proteinExistence type="predicted"/>
<dbReference type="EMBL" id="CDSF01000081">
    <property type="protein sequence ID" value="CEO97897.1"/>
    <property type="molecule type" value="Genomic_DNA"/>
</dbReference>
<keyword evidence="1" id="KW-0175">Coiled coil</keyword>
<feature type="coiled-coil region" evidence="1">
    <location>
        <begin position="424"/>
        <end position="455"/>
    </location>
</feature>
<sequence>MTKVQAASLYAGGHLTRQARAMLARLYLEAEAGNSLDAKIERHRQRRPRKQRPLADQQQQQHEGGSVPAGPCLSGRPAPAKGAPPAPVTDPAHTTGDFEQKLKDDTKREQWGDRLRKTAPQDVSKARERDSLNWASIISFEQKQFEKSVQEQHAQSEARKEQYRRDLLHQMNLHEQARRQHEEDMKKEMLAKQREHGLFVEQDRAIQAARRQKMEELKQSRMSQISGCVEARKTKQALEREAAERAREDLLRRLNAEKVENALKKQRHRAQQWEVIVENNRERQRKMETAAQEVAENRELQRRYAEMLDRQDAERQRMIDDRHTKQETKSTLFQAVIDERNAQVKIEDERIARAQQQIAKEQEEREQAEAAKRQASIDRDHAILLAQIQERAERRATAKQVEREYREKLVQVAKDDEARREKQAAQAVIDKRRLQNELQEQMRLLNEKKVLLNVQMTESERRLNNTILSKIAAEEHLDS</sequence>
<dbReference type="EMBL" id="OVEO01000009">
    <property type="protein sequence ID" value="SPQ98114.1"/>
    <property type="molecule type" value="Genomic_DNA"/>
</dbReference>
<evidence type="ECO:0008006" key="7">
    <source>
        <dbReference type="Google" id="ProtNLM"/>
    </source>
</evidence>
<dbReference type="Proteomes" id="UP000039324">
    <property type="component" value="Unassembled WGS sequence"/>
</dbReference>
<geneLocation type="mitochondrion" evidence="4"/>
<evidence type="ECO:0000313" key="3">
    <source>
        <dbReference type="EMBL" id="CEO97897.1"/>
    </source>
</evidence>
<dbReference type="OMA" id="QHEIMIR"/>
<reference evidence="3 5" key="1">
    <citation type="submission" date="2015-02" db="EMBL/GenBank/DDBJ databases">
        <authorList>
            <person name="Chooi Y.-H."/>
        </authorList>
    </citation>
    <scope>NUCLEOTIDE SEQUENCE [LARGE SCALE GENOMIC DNA]</scope>
    <source>
        <strain evidence="3">E3</strain>
    </source>
</reference>
<evidence type="ECO:0000313" key="4">
    <source>
        <dbReference type="EMBL" id="SPQ98114.1"/>
    </source>
</evidence>
<feature type="coiled-coil region" evidence="1">
    <location>
        <begin position="146"/>
        <end position="184"/>
    </location>
</feature>
<feature type="region of interest" description="Disordered" evidence="2">
    <location>
        <begin position="34"/>
        <end position="128"/>
    </location>
</feature>
<protein>
    <recommendedName>
        <fullName evidence="7">Trichohyalin-plectin-homology domain-containing protein</fullName>
    </recommendedName>
</protein>
<evidence type="ECO:0000313" key="6">
    <source>
        <dbReference type="Proteomes" id="UP000290189"/>
    </source>
</evidence>
<name>A0A0G4IRS6_PLABS</name>
<feature type="compositionally biased region" description="Basic residues" evidence="2">
    <location>
        <begin position="41"/>
        <end position="52"/>
    </location>
</feature>
<keyword evidence="5" id="KW-1185">Reference proteome</keyword>
<evidence type="ECO:0000313" key="5">
    <source>
        <dbReference type="Proteomes" id="UP000039324"/>
    </source>
</evidence>
<feature type="compositionally biased region" description="Basic and acidic residues" evidence="2">
    <location>
        <begin position="96"/>
        <end position="116"/>
    </location>
</feature>
<gene>
    <name evidence="3" type="ORF">PBRA_006011</name>
    <name evidence="4" type="ORF">PLBR_LOCUS5329</name>
</gene>
<feature type="coiled-coil region" evidence="1">
    <location>
        <begin position="228"/>
        <end position="378"/>
    </location>
</feature>
<keyword evidence="4" id="KW-0496">Mitochondrion</keyword>
<evidence type="ECO:0000256" key="1">
    <source>
        <dbReference type="SAM" id="Coils"/>
    </source>
</evidence>
<evidence type="ECO:0000256" key="2">
    <source>
        <dbReference type="SAM" id="MobiDB-lite"/>
    </source>
</evidence>
<organism evidence="3 5">
    <name type="scientific">Plasmodiophora brassicae</name>
    <name type="common">Clubroot disease agent</name>
    <dbReference type="NCBI Taxonomy" id="37360"/>
    <lineage>
        <taxon>Eukaryota</taxon>
        <taxon>Sar</taxon>
        <taxon>Rhizaria</taxon>
        <taxon>Endomyxa</taxon>
        <taxon>Phytomyxea</taxon>
        <taxon>Plasmodiophorida</taxon>
        <taxon>Plasmodiophoridae</taxon>
        <taxon>Plasmodiophora</taxon>
    </lineage>
</organism>
<dbReference type="Proteomes" id="UP000290189">
    <property type="component" value="Unassembled WGS sequence"/>
</dbReference>
<dbReference type="AlphaFoldDB" id="A0A0G4IRS6"/>
<accession>A0A0G4IRS6</accession>